<accession>A0A9N8DHE2</accession>
<gene>
    <name evidence="2" type="ORF">SEMRO_67_G037760.1</name>
</gene>
<proteinExistence type="predicted"/>
<protein>
    <submittedName>
        <fullName evidence="2">Uncharacterized protein</fullName>
    </submittedName>
</protein>
<comment type="caution">
    <text evidence="2">The sequence shown here is derived from an EMBL/GenBank/DDBJ whole genome shotgun (WGS) entry which is preliminary data.</text>
</comment>
<evidence type="ECO:0000313" key="3">
    <source>
        <dbReference type="Proteomes" id="UP001153069"/>
    </source>
</evidence>
<feature type="chain" id="PRO_5040481269" evidence="1">
    <location>
        <begin position="34"/>
        <end position="354"/>
    </location>
</feature>
<evidence type="ECO:0000313" key="2">
    <source>
        <dbReference type="EMBL" id="CAB9499729.1"/>
    </source>
</evidence>
<evidence type="ECO:0000256" key="1">
    <source>
        <dbReference type="SAM" id="SignalP"/>
    </source>
</evidence>
<keyword evidence="3" id="KW-1185">Reference proteome</keyword>
<dbReference type="Proteomes" id="UP001153069">
    <property type="component" value="Unassembled WGS sequence"/>
</dbReference>
<sequence length="354" mass="38370">MTILSKNHRPLRAALGALVSLILIPQLIGTAEASINIFGPCEDDVCVRTFPQSCADLVHEHDFSDCCALSPSQDGSECTLTAGPACVYETRFFPCVVEGFCLNVLCLANHVFAYSEDAYYGYSALPDTCPVPDFPIPPPSQSESVYHLSMRFSGALALSWGDHSDHPDSTTTAWDAATTEHLQTYFEHHPELGVRDVLAIPQVYPVITGDPTTNSVAVHFLQFLSWRSATGVSANATDANATSADINGTYIIEQAFNTEDGKQTYLELLVNSTSTFFERVTRVSNVEKFEIPCPPFIAKAAESVPLEKETFQEGEALVPEELGEEMLMGESSDAFSCGSVGSVLVWLALAVAHL</sequence>
<reference evidence="2" key="1">
    <citation type="submission" date="2020-06" db="EMBL/GenBank/DDBJ databases">
        <authorList>
            <consortium name="Plant Systems Biology data submission"/>
        </authorList>
    </citation>
    <scope>NUCLEOTIDE SEQUENCE</scope>
    <source>
        <strain evidence="2">D6</strain>
    </source>
</reference>
<organism evidence="2 3">
    <name type="scientific">Seminavis robusta</name>
    <dbReference type="NCBI Taxonomy" id="568900"/>
    <lineage>
        <taxon>Eukaryota</taxon>
        <taxon>Sar</taxon>
        <taxon>Stramenopiles</taxon>
        <taxon>Ochrophyta</taxon>
        <taxon>Bacillariophyta</taxon>
        <taxon>Bacillariophyceae</taxon>
        <taxon>Bacillariophycidae</taxon>
        <taxon>Naviculales</taxon>
        <taxon>Naviculaceae</taxon>
        <taxon>Seminavis</taxon>
    </lineage>
</organism>
<feature type="signal peptide" evidence="1">
    <location>
        <begin position="1"/>
        <end position="33"/>
    </location>
</feature>
<name>A0A9N8DHE2_9STRA</name>
<dbReference type="AlphaFoldDB" id="A0A9N8DHE2"/>
<keyword evidence="1" id="KW-0732">Signal</keyword>
<dbReference type="EMBL" id="CAICTM010000066">
    <property type="protein sequence ID" value="CAB9499729.1"/>
    <property type="molecule type" value="Genomic_DNA"/>
</dbReference>